<sequence>MSVPAQVNGTKGQNTILPCSFTHPDQQFFTGEILVKWITGTFHGDTIFQCSVLNSTGGGQEQCSDPKAPNRYSVQGNPRDRNLSLLIQGLELSDINQYYCRVELNKKKKTMYQNRIGTWLQISALPEILSLSLVAGPPPSNVSLECVAEGNPRPTLTYHSPAGLVISGLVQPEANQFQITVHIPITSHDRHVCRATNQHGTVEQVFPLYQGPSVLTLALWISGAMLLLGLGLIIIWLKQRGTISFCSVGYRGVCTNGLLSLRNKREREAHSQPPEAPVPEIPLYVNSFEVSDTGIVYADVNVKNITNNLVQRSIMKDQDKDVCYVEVTFS</sequence>
<accession>A0A9Q1IUN3</accession>
<keyword evidence="1" id="KW-0812">Transmembrane</keyword>
<dbReference type="PANTHER" id="PTHR46942:SF1">
    <property type="entry name" value="SIALIC ACID-BINDING IG-LIKE LECTIN 15"/>
    <property type="match status" value="1"/>
</dbReference>
<protein>
    <recommendedName>
        <fullName evidence="2">Ig-like domain-containing protein</fullName>
    </recommendedName>
</protein>
<evidence type="ECO:0000259" key="2">
    <source>
        <dbReference type="PROSITE" id="PS50835"/>
    </source>
</evidence>
<gene>
    <name evidence="3" type="ORF">SKAU_G00217190</name>
</gene>
<dbReference type="InterPro" id="IPR036179">
    <property type="entry name" value="Ig-like_dom_sf"/>
</dbReference>
<comment type="caution">
    <text evidence="3">The sequence shown here is derived from an EMBL/GenBank/DDBJ whole genome shotgun (WGS) entry which is preliminary data.</text>
</comment>
<dbReference type="PROSITE" id="PS50835">
    <property type="entry name" value="IG_LIKE"/>
    <property type="match status" value="1"/>
</dbReference>
<dbReference type="InterPro" id="IPR003599">
    <property type="entry name" value="Ig_sub"/>
</dbReference>
<dbReference type="GO" id="GO:0032956">
    <property type="term" value="P:regulation of actin cytoskeleton organization"/>
    <property type="evidence" value="ECO:0007669"/>
    <property type="project" value="TreeGrafter"/>
</dbReference>
<dbReference type="OrthoDB" id="6152887at2759"/>
<evidence type="ECO:0000313" key="3">
    <source>
        <dbReference type="EMBL" id="KAJ8354152.1"/>
    </source>
</evidence>
<dbReference type="InterPro" id="IPR013783">
    <property type="entry name" value="Ig-like_fold"/>
</dbReference>
<dbReference type="SUPFAM" id="SSF48726">
    <property type="entry name" value="Immunoglobulin"/>
    <property type="match status" value="2"/>
</dbReference>
<reference evidence="3" key="1">
    <citation type="journal article" date="2023" name="Science">
        <title>Genome structures resolve the early diversification of teleost fishes.</title>
        <authorList>
            <person name="Parey E."/>
            <person name="Louis A."/>
            <person name="Montfort J."/>
            <person name="Bouchez O."/>
            <person name="Roques C."/>
            <person name="Iampietro C."/>
            <person name="Lluch J."/>
            <person name="Castinel A."/>
            <person name="Donnadieu C."/>
            <person name="Desvignes T."/>
            <person name="Floi Bucao C."/>
            <person name="Jouanno E."/>
            <person name="Wen M."/>
            <person name="Mejri S."/>
            <person name="Dirks R."/>
            <person name="Jansen H."/>
            <person name="Henkel C."/>
            <person name="Chen W.J."/>
            <person name="Zahm M."/>
            <person name="Cabau C."/>
            <person name="Klopp C."/>
            <person name="Thompson A.W."/>
            <person name="Robinson-Rechavi M."/>
            <person name="Braasch I."/>
            <person name="Lecointre G."/>
            <person name="Bobe J."/>
            <person name="Postlethwait J.H."/>
            <person name="Berthelot C."/>
            <person name="Roest Crollius H."/>
            <person name="Guiguen Y."/>
        </authorList>
    </citation>
    <scope>NUCLEOTIDE SEQUENCE</scope>
    <source>
        <strain evidence="3">WJC10195</strain>
    </source>
</reference>
<keyword evidence="1" id="KW-0472">Membrane</keyword>
<feature type="transmembrane region" description="Helical" evidence="1">
    <location>
        <begin position="217"/>
        <end position="237"/>
    </location>
</feature>
<name>A0A9Q1IUN3_SYNKA</name>
<dbReference type="EMBL" id="JAINUF010000007">
    <property type="protein sequence ID" value="KAJ8354152.1"/>
    <property type="molecule type" value="Genomic_DNA"/>
</dbReference>
<keyword evidence="1" id="KW-1133">Transmembrane helix</keyword>
<dbReference type="Proteomes" id="UP001152622">
    <property type="component" value="Chromosome 7"/>
</dbReference>
<dbReference type="InterPro" id="IPR013106">
    <property type="entry name" value="Ig_V-set"/>
</dbReference>
<dbReference type="SMART" id="SM00409">
    <property type="entry name" value="IG"/>
    <property type="match status" value="1"/>
</dbReference>
<dbReference type="GO" id="GO:0005886">
    <property type="term" value="C:plasma membrane"/>
    <property type="evidence" value="ECO:0007669"/>
    <property type="project" value="TreeGrafter"/>
</dbReference>
<proteinExistence type="predicted"/>
<dbReference type="Gene3D" id="2.60.40.10">
    <property type="entry name" value="Immunoglobulins"/>
    <property type="match status" value="2"/>
</dbReference>
<dbReference type="InterPro" id="IPR007110">
    <property type="entry name" value="Ig-like_dom"/>
</dbReference>
<dbReference type="AlphaFoldDB" id="A0A9Q1IUN3"/>
<evidence type="ECO:0000256" key="1">
    <source>
        <dbReference type="SAM" id="Phobius"/>
    </source>
</evidence>
<organism evidence="3 4">
    <name type="scientific">Synaphobranchus kaupii</name>
    <name type="common">Kaup's arrowtooth eel</name>
    <dbReference type="NCBI Taxonomy" id="118154"/>
    <lineage>
        <taxon>Eukaryota</taxon>
        <taxon>Metazoa</taxon>
        <taxon>Chordata</taxon>
        <taxon>Craniata</taxon>
        <taxon>Vertebrata</taxon>
        <taxon>Euteleostomi</taxon>
        <taxon>Actinopterygii</taxon>
        <taxon>Neopterygii</taxon>
        <taxon>Teleostei</taxon>
        <taxon>Anguilliformes</taxon>
        <taxon>Synaphobranchidae</taxon>
        <taxon>Synaphobranchus</taxon>
    </lineage>
</organism>
<evidence type="ECO:0000313" key="4">
    <source>
        <dbReference type="Proteomes" id="UP001152622"/>
    </source>
</evidence>
<dbReference type="GO" id="GO:2001204">
    <property type="term" value="P:regulation of osteoclast development"/>
    <property type="evidence" value="ECO:0007669"/>
    <property type="project" value="TreeGrafter"/>
</dbReference>
<feature type="domain" description="Ig-like" evidence="2">
    <location>
        <begin position="1"/>
        <end position="112"/>
    </location>
</feature>
<keyword evidence="4" id="KW-1185">Reference proteome</keyword>
<dbReference type="InterPro" id="IPR042836">
    <property type="entry name" value="SIG15"/>
</dbReference>
<dbReference type="Pfam" id="PF07686">
    <property type="entry name" value="V-set"/>
    <property type="match status" value="1"/>
</dbReference>
<dbReference type="GO" id="GO:0045124">
    <property type="term" value="P:regulation of bone resorption"/>
    <property type="evidence" value="ECO:0007669"/>
    <property type="project" value="TreeGrafter"/>
</dbReference>
<dbReference type="PANTHER" id="PTHR46942">
    <property type="entry name" value="SIALIC ACID-BINDING IG-LIKE LECTIN 15"/>
    <property type="match status" value="1"/>
</dbReference>